<dbReference type="InterPro" id="IPR029063">
    <property type="entry name" value="SAM-dependent_MTases_sf"/>
</dbReference>
<dbReference type="SUPFAM" id="SSF53335">
    <property type="entry name" value="S-adenosyl-L-methionine-dependent methyltransferases"/>
    <property type="match status" value="1"/>
</dbReference>
<dbReference type="EMBL" id="SEZJ01000010">
    <property type="protein sequence ID" value="RYU45844.1"/>
    <property type="molecule type" value="Genomic_DNA"/>
</dbReference>
<evidence type="ECO:0000313" key="3">
    <source>
        <dbReference type="Proteomes" id="UP000293465"/>
    </source>
</evidence>
<keyword evidence="2" id="KW-0808">Transferase</keyword>
<name>A0A4Q5KI56_9GAMM</name>
<dbReference type="GeneID" id="56275919"/>
<keyword evidence="2" id="KW-0489">Methyltransferase</keyword>
<accession>A0A4Q5KI56</accession>
<organism evidence="2 3">
    <name type="scientific">Aliivibrio finisterrensis</name>
    <dbReference type="NCBI Taxonomy" id="511998"/>
    <lineage>
        <taxon>Bacteria</taxon>
        <taxon>Pseudomonadati</taxon>
        <taxon>Pseudomonadota</taxon>
        <taxon>Gammaproteobacteria</taxon>
        <taxon>Vibrionales</taxon>
        <taxon>Vibrionaceae</taxon>
        <taxon>Aliivibrio</taxon>
    </lineage>
</organism>
<proteinExistence type="predicted"/>
<gene>
    <name evidence="2" type="ORF">ERW49_12695</name>
</gene>
<dbReference type="Pfam" id="PF13679">
    <property type="entry name" value="Methyltransf_32"/>
    <property type="match status" value="1"/>
</dbReference>
<dbReference type="InterPro" id="IPR025714">
    <property type="entry name" value="Methyltranfer_dom"/>
</dbReference>
<dbReference type="PANTHER" id="PTHR13369">
    <property type="match status" value="1"/>
</dbReference>
<dbReference type="AlphaFoldDB" id="A0A4Q5KI56"/>
<dbReference type="RefSeq" id="WP_130087730.1">
    <property type="nucleotide sequence ID" value="NZ_SEZJ01000010.1"/>
</dbReference>
<feature type="domain" description="Methyltransferase" evidence="1">
    <location>
        <begin position="103"/>
        <end position="227"/>
    </location>
</feature>
<dbReference type="PANTHER" id="PTHR13369:SF0">
    <property type="entry name" value="GLUTATHIONE S-TRANSFERASE C-TERMINAL DOMAIN-CONTAINING PROTEIN"/>
    <property type="match status" value="1"/>
</dbReference>
<evidence type="ECO:0000313" key="2">
    <source>
        <dbReference type="EMBL" id="RYU45844.1"/>
    </source>
</evidence>
<dbReference type="GO" id="GO:0032259">
    <property type="term" value="P:methylation"/>
    <property type="evidence" value="ECO:0007669"/>
    <property type="project" value="UniProtKB-KW"/>
</dbReference>
<comment type="caution">
    <text evidence="2">The sequence shown here is derived from an EMBL/GenBank/DDBJ whole genome shotgun (WGS) entry which is preliminary data.</text>
</comment>
<reference evidence="2 3" key="1">
    <citation type="submission" date="2019-02" db="EMBL/GenBank/DDBJ databases">
        <title>Genome sequences of Aliivibrio finisterrensis strains from farmed Atlantic salmon.</title>
        <authorList>
            <person name="Bowman J.P."/>
        </authorList>
    </citation>
    <scope>NUCLEOTIDE SEQUENCE [LARGE SCALE GENOMIC DNA]</scope>
    <source>
        <strain evidence="2 3">A32</strain>
    </source>
</reference>
<protein>
    <submittedName>
        <fullName evidence="2">Methyltransferase</fullName>
    </submittedName>
</protein>
<sequence>MHSQQFLNIDRLLSQTVFFWQFSAFHSSDYPWRTTHENLSHWLDGLTLVEVQELKRVPEKLTQALSVFIPEVHELYELSQLEQLQAAKLVMPKGLDSGINGRKWQQITNLSALGIQYSQPQDQWLEWCGGKGYLGRVLNVASGKPVTTLEWQDALCHSGQEYADKHQLDMTFIQGDALATSASELIRSNQHAIALHACGDLHVSLIQKGIDKSIDAVTLSPCCFHLTQSSVYEGLSALSKQAQIRLSKDDLRLPLQETVTAGKRTQHHREQEMQYRLGFNALQQFVTGNDNYVPVPSIKKSLLSDGFEAFCQWASEHKKLQLPGDIDFCYWLNKGKEAFVVMEKCDLVQQVFKRPLEVWLCLDRVLLLEEAGYNVRIGEFCLKEDTPRNIVIQAKKA</sequence>
<evidence type="ECO:0000259" key="1">
    <source>
        <dbReference type="Pfam" id="PF13679"/>
    </source>
</evidence>
<dbReference type="Proteomes" id="UP000293465">
    <property type="component" value="Unassembled WGS sequence"/>
</dbReference>
<dbReference type="GO" id="GO:0008168">
    <property type="term" value="F:methyltransferase activity"/>
    <property type="evidence" value="ECO:0007669"/>
    <property type="project" value="UniProtKB-KW"/>
</dbReference>
<dbReference type="OrthoDB" id="5298194at2"/>